<accession>A0ABI7ZZK2</accession>
<evidence type="ECO:0000256" key="5">
    <source>
        <dbReference type="ARBA" id="ARBA00008376"/>
    </source>
</evidence>
<evidence type="ECO:0000256" key="7">
    <source>
        <dbReference type="ARBA" id="ARBA00022490"/>
    </source>
</evidence>
<dbReference type="Ensembl" id="ENSFCTT00005074244.1">
    <property type="protein sequence ID" value="ENSFCTP00005052375.1"/>
    <property type="gene ID" value="ENSFCTG00005026206.1"/>
</dbReference>
<dbReference type="InterPro" id="IPR006077">
    <property type="entry name" value="Vinculin/catenin"/>
</dbReference>
<evidence type="ECO:0000256" key="3">
    <source>
        <dbReference type="ARBA" id="ARBA00004496"/>
    </source>
</evidence>
<dbReference type="InterPro" id="IPR017997">
    <property type="entry name" value="Vinculin"/>
</dbReference>
<keyword evidence="12" id="KW-1185">Reference proteome</keyword>
<dbReference type="SUPFAM" id="SSF47220">
    <property type="entry name" value="alpha-catenin/vinculin-like"/>
    <property type="match status" value="1"/>
</dbReference>
<keyword evidence="8" id="KW-0009">Actin-binding</keyword>
<feature type="compositionally biased region" description="Basic and acidic residues" evidence="10">
    <location>
        <begin position="58"/>
        <end position="77"/>
    </location>
</feature>
<name>A0ABI7ZZK2_FELCA</name>
<evidence type="ECO:0000313" key="11">
    <source>
        <dbReference type="Ensembl" id="ENSFCTP00005052375.1"/>
    </source>
</evidence>
<dbReference type="GeneTree" id="ENSGT01030000234543"/>
<comment type="similarity">
    <text evidence="5">Belongs to the vinculin/alpha-catenin family.</text>
</comment>
<reference evidence="11 12" key="1">
    <citation type="submission" date="2021-02" db="EMBL/GenBank/DDBJ databases">
        <title>Safari Cat Assemblies.</title>
        <authorList>
            <person name="Bredemeyer K.R."/>
            <person name="Murphy W.J."/>
        </authorList>
    </citation>
    <scope>NUCLEOTIDE SEQUENCE [LARGE SCALE GENOMIC DNA]</scope>
</reference>
<feature type="region of interest" description="Disordered" evidence="10">
    <location>
        <begin position="58"/>
        <end position="102"/>
    </location>
</feature>
<evidence type="ECO:0000256" key="6">
    <source>
        <dbReference type="ARBA" id="ARBA00014125"/>
    </source>
</evidence>
<reference evidence="11" key="3">
    <citation type="submission" date="2025-09" db="UniProtKB">
        <authorList>
            <consortium name="Ensembl"/>
        </authorList>
    </citation>
    <scope>IDENTIFICATION</scope>
    <source>
        <strain evidence="11">breed Abyssinian</strain>
    </source>
</reference>
<dbReference type="Pfam" id="PF01044">
    <property type="entry name" value="Vinculin"/>
    <property type="match status" value="1"/>
</dbReference>
<evidence type="ECO:0000256" key="9">
    <source>
        <dbReference type="ARBA" id="ARBA00033411"/>
    </source>
</evidence>
<dbReference type="Proteomes" id="UP000823872">
    <property type="component" value="Chromosome D2"/>
</dbReference>
<evidence type="ECO:0000256" key="2">
    <source>
        <dbReference type="ARBA" id="ARBA00004278"/>
    </source>
</evidence>
<evidence type="ECO:0000313" key="12">
    <source>
        <dbReference type="Proteomes" id="UP000823872"/>
    </source>
</evidence>
<organism evidence="11 12">
    <name type="scientific">Felis catus</name>
    <name type="common">Cat</name>
    <name type="synonym">Felis silvestris catus</name>
    <dbReference type="NCBI Taxonomy" id="9685"/>
    <lineage>
        <taxon>Eukaryota</taxon>
        <taxon>Metazoa</taxon>
        <taxon>Chordata</taxon>
        <taxon>Craniata</taxon>
        <taxon>Vertebrata</taxon>
        <taxon>Euteleostomi</taxon>
        <taxon>Mammalia</taxon>
        <taxon>Eutheria</taxon>
        <taxon>Laurasiatheria</taxon>
        <taxon>Carnivora</taxon>
        <taxon>Feliformia</taxon>
        <taxon>Felidae</taxon>
        <taxon>Felinae</taxon>
        <taxon>Felis</taxon>
    </lineage>
</organism>
<dbReference type="Gene3D" id="1.20.120.230">
    <property type="entry name" value="Alpha-catenin/vinculin-like"/>
    <property type="match status" value="1"/>
</dbReference>
<evidence type="ECO:0000256" key="10">
    <source>
        <dbReference type="SAM" id="MobiDB-lite"/>
    </source>
</evidence>
<keyword evidence="7" id="KW-0963">Cytoplasm</keyword>
<sequence>MPVFHTRTIESILEPVAQQISHLVIMHEEGEVDGKAIPDLTAPVAAVQAAVSNLVRRERGRVQAGEGQRERETESKAVSRLQAVSMEPNAGLEVTNPEMTQS</sequence>
<evidence type="ECO:0000256" key="8">
    <source>
        <dbReference type="ARBA" id="ARBA00023203"/>
    </source>
</evidence>
<evidence type="ECO:0000256" key="4">
    <source>
        <dbReference type="ARBA" id="ARBA00004536"/>
    </source>
</evidence>
<proteinExistence type="inferred from homology"/>
<comment type="subcellular location">
    <subcellularLocation>
        <location evidence="4">Cell junction</location>
        <location evidence="4">Adherens junction</location>
    </subcellularLocation>
    <subcellularLocation>
        <location evidence="2">Cell membrane</location>
        <location evidence="2">Sarcolemma</location>
        <topology evidence="2">Peripheral membrane protein</topology>
        <orientation evidence="2">Cytoplasmic side</orientation>
    </subcellularLocation>
    <subcellularLocation>
        <location evidence="1">Cell projection</location>
        <location evidence="1">Podosome</location>
    </subcellularLocation>
    <subcellularLocation>
        <location evidence="3">Cytoplasm</location>
    </subcellularLocation>
</comment>
<protein>
    <recommendedName>
        <fullName evidence="6">Vinculin</fullName>
    </recommendedName>
    <alternativeName>
        <fullName evidence="9">Metavinculin</fullName>
    </alternativeName>
</protein>
<reference evidence="11" key="2">
    <citation type="submission" date="2025-08" db="UniProtKB">
        <authorList>
            <consortium name="Ensembl"/>
        </authorList>
    </citation>
    <scope>IDENTIFICATION</scope>
    <source>
        <strain evidence="11">breed Abyssinian</strain>
    </source>
</reference>
<evidence type="ECO:0000256" key="1">
    <source>
        <dbReference type="ARBA" id="ARBA00004188"/>
    </source>
</evidence>
<dbReference type="PANTHER" id="PTHR46180">
    <property type="entry name" value="VINCULIN"/>
    <property type="match status" value="1"/>
</dbReference>
<dbReference type="InterPro" id="IPR036723">
    <property type="entry name" value="Alpha-catenin/vinculin-like_sf"/>
</dbReference>